<evidence type="ECO:0000256" key="14">
    <source>
        <dbReference type="ARBA" id="ARBA00023046"/>
    </source>
</evidence>
<keyword evidence="16" id="KW-0325">Glycoprotein</keyword>
<evidence type="ECO:0000256" key="3">
    <source>
        <dbReference type="ARBA" id="ARBA00004598"/>
    </source>
</evidence>
<reference evidence="19" key="1">
    <citation type="journal article" date="2019" name="Vet. Microbiol.">
        <title>Molecular and microscopic characterisation of a novel pathogenic herpesvirus from Indian ringneck parrots (Psittacula krameri).</title>
        <authorList>
            <person name="Sutherland M."/>
            <person name="Sarker S."/>
            <person name="Raidal S.R."/>
        </authorList>
    </citation>
    <scope>NUCLEOTIDE SEQUENCE</scope>
    <source>
        <strain evidence="19">PsHV 5</strain>
    </source>
</reference>
<keyword evidence="15 18" id="KW-0472">Membrane</keyword>
<dbReference type="KEGG" id="vg:80541354"/>
<name>A0A5P9JQW6_9ALPH</name>
<dbReference type="GO" id="GO:0039700">
    <property type="term" value="P:fusion of viral membrane with host outer nuclear membrane"/>
    <property type="evidence" value="ECO:0007669"/>
    <property type="project" value="UniProtKB-KW"/>
</dbReference>
<evidence type="ECO:0000256" key="6">
    <source>
        <dbReference type="ARBA" id="ARBA00022511"/>
    </source>
</evidence>
<gene>
    <name evidence="19" type="primary">envelope glycoprotein K</name>
</gene>
<evidence type="ECO:0000256" key="15">
    <source>
        <dbReference type="ARBA" id="ARBA00023136"/>
    </source>
</evidence>
<keyword evidence="17" id="KW-1180">Syncytium formation induced by viral infection</keyword>
<evidence type="ECO:0000256" key="4">
    <source>
        <dbReference type="ARBA" id="ARBA00007266"/>
    </source>
</evidence>
<proteinExistence type="inferred from homology"/>
<evidence type="ECO:0000256" key="18">
    <source>
        <dbReference type="SAM" id="Phobius"/>
    </source>
</evidence>
<protein>
    <recommendedName>
        <fullName evidence="5">Envelope glycoprotein K</fullName>
    </recommendedName>
</protein>
<keyword evidence="11" id="KW-1043">Host membrane</keyword>
<evidence type="ECO:0000256" key="5">
    <source>
        <dbReference type="ARBA" id="ARBA00013975"/>
    </source>
</evidence>
<keyword evidence="20" id="KW-1185">Reference proteome</keyword>
<evidence type="ECO:0000256" key="10">
    <source>
        <dbReference type="ARBA" id="ARBA00022812"/>
    </source>
</evidence>
<dbReference type="Proteomes" id="UP001162227">
    <property type="component" value="Segment"/>
</dbReference>
<evidence type="ECO:0000256" key="12">
    <source>
        <dbReference type="ARBA" id="ARBA00022959"/>
    </source>
</evidence>
<evidence type="ECO:0000313" key="19">
    <source>
        <dbReference type="EMBL" id="QFU14551.1"/>
    </source>
</evidence>
<dbReference type="GO" id="GO:0044175">
    <property type="term" value="C:host cell endosome membrane"/>
    <property type="evidence" value="ECO:0007669"/>
    <property type="project" value="UniProtKB-SubCell"/>
</dbReference>
<dbReference type="Pfam" id="PF01621">
    <property type="entry name" value="Fusion_gly_K"/>
    <property type="match status" value="1"/>
</dbReference>
<evidence type="ECO:0000256" key="16">
    <source>
        <dbReference type="ARBA" id="ARBA00023180"/>
    </source>
</evidence>
<evidence type="ECO:0000256" key="1">
    <source>
        <dbReference type="ARBA" id="ARBA00004252"/>
    </source>
</evidence>
<keyword evidence="6" id="KW-1032">Host cell membrane</keyword>
<keyword evidence="7" id="KW-1188">Viral release from host cell</keyword>
<dbReference type="GO" id="GO:0020002">
    <property type="term" value="C:host cell plasma membrane"/>
    <property type="evidence" value="ECO:0007669"/>
    <property type="project" value="UniProtKB-SubCell"/>
</dbReference>
<keyword evidence="19" id="KW-0261">Viral envelope protein</keyword>
<evidence type="ECO:0000256" key="13">
    <source>
        <dbReference type="ARBA" id="ARBA00022989"/>
    </source>
</evidence>
<keyword evidence="12" id="KW-1181">Viral primary envelope fusion with host outer nuclear membrane</keyword>
<evidence type="ECO:0000256" key="11">
    <source>
        <dbReference type="ARBA" id="ARBA00022870"/>
    </source>
</evidence>
<dbReference type="EMBL" id="MK955929">
    <property type="protein sequence ID" value="QFU14551.1"/>
    <property type="molecule type" value="Genomic_DNA"/>
</dbReference>
<feature type="transmembrane region" description="Helical" evidence="18">
    <location>
        <begin position="263"/>
        <end position="285"/>
    </location>
</feature>
<evidence type="ECO:0000256" key="17">
    <source>
        <dbReference type="ARBA" id="ARBA00023213"/>
    </source>
</evidence>
<keyword evidence="14" id="KW-1039">Host endosome</keyword>
<evidence type="ECO:0000256" key="9">
    <source>
        <dbReference type="ARBA" id="ARBA00022729"/>
    </source>
</evidence>
<dbReference type="GO" id="GO:0016020">
    <property type="term" value="C:membrane"/>
    <property type="evidence" value="ECO:0007669"/>
    <property type="project" value="InterPro"/>
</dbReference>
<feature type="transmembrane region" description="Helical" evidence="18">
    <location>
        <begin position="21"/>
        <end position="41"/>
    </location>
</feature>
<keyword evidence="9" id="KW-0732">Signal</keyword>
<dbReference type="GO" id="GO:0019031">
    <property type="term" value="C:viral envelope"/>
    <property type="evidence" value="ECO:0007669"/>
    <property type="project" value="UniProtKB-KW"/>
</dbReference>
<feature type="transmembrane region" description="Helical" evidence="18">
    <location>
        <begin position="314"/>
        <end position="342"/>
    </location>
</feature>
<comment type="subcellular location">
    <subcellularLocation>
        <location evidence="1">Host Golgi apparatus membrane</location>
        <topology evidence="1">Multi-pass membrane protein</topology>
    </subcellularLocation>
    <subcellularLocation>
        <location evidence="3">Host cell membrane</location>
        <topology evidence="3">Multi-pass membrane protein</topology>
    </subcellularLocation>
    <subcellularLocation>
        <location evidence="2">Host endosome membrane</location>
        <topology evidence="2">Multi-pass membrane protein</topology>
    </subcellularLocation>
</comment>
<dbReference type="InterPro" id="IPR002567">
    <property type="entry name" value="GK"/>
</dbReference>
<organism evidence="19 20">
    <name type="scientific">Psittacid alphaherpesvirus 5</name>
    <dbReference type="NCBI Taxonomy" id="2972693"/>
    <lineage>
        <taxon>Viruses</taxon>
        <taxon>Duplodnaviria</taxon>
        <taxon>Heunggongvirae</taxon>
        <taxon>Peploviricota</taxon>
        <taxon>Herviviricetes</taxon>
        <taxon>Herpesvirales</taxon>
        <taxon>Orthoherpesviridae</taxon>
        <taxon>Alphaherpesvirinae</taxon>
        <taxon>Iltovirus</taxon>
        <taxon>Iltovirus psittacidalpha5</taxon>
    </lineage>
</organism>
<keyword evidence="19" id="KW-0946">Virion</keyword>
<evidence type="ECO:0000256" key="2">
    <source>
        <dbReference type="ARBA" id="ARBA00004330"/>
    </source>
</evidence>
<sequence length="348" mass="40239">MRCESYSNSIRDSTYGRDRGRIVIVIPILTFITANILTAYLSMLESDRGNKILCVYKTGRISSVVPLIQSNDTLLEAFNGSFIYIMSVNDSLSERCTQNFLKNRELNMALRMDPKRERIRYVYGSQDCIDYIQTDHIPKTMTAGLIYVLFLNLRRQRFLFGIYAVRDNNYHAAVFPLSYFIAIFARVVVRVRYTKFSLFTQSMSYYRHLICNAFVEDPVGVMAARLLGAFLIALEYGIHFMGLYHICLLIRLPLSWCAITVPLYLKLIIWFYAVIVYVVEIYFIFDTRASRVRDDESDQVSETKQKSTITRMMMMCCVATVSNVIARAGYTLTIILVILMILKYEGLL</sequence>
<reference evidence="19" key="2">
    <citation type="submission" date="2019-05" db="EMBL/GenBank/DDBJ databases">
        <authorList>
            <person name="Sutherland M."/>
            <person name="Sarker S."/>
            <person name="Raidal S.R."/>
        </authorList>
    </citation>
    <scope>NUCLEOTIDE SEQUENCE</scope>
    <source>
        <strain evidence="19">PsHV 5</strain>
    </source>
</reference>
<dbReference type="GO" id="GO:0044178">
    <property type="term" value="C:host cell Golgi membrane"/>
    <property type="evidence" value="ECO:0007669"/>
    <property type="project" value="UniProtKB-SubCell"/>
</dbReference>
<evidence type="ECO:0000256" key="8">
    <source>
        <dbReference type="ARBA" id="ARBA00022692"/>
    </source>
</evidence>
<keyword evidence="10" id="KW-1040">Host Golgi apparatus</keyword>
<accession>A0A5P9JQW6</accession>
<comment type="similarity">
    <text evidence="4">Belongs to the alphaherpesvirinae glycoprotein K family.</text>
</comment>
<evidence type="ECO:0000313" key="20">
    <source>
        <dbReference type="Proteomes" id="UP001162227"/>
    </source>
</evidence>
<keyword evidence="13 18" id="KW-1133">Transmembrane helix</keyword>
<dbReference type="RefSeq" id="YP_010802581.1">
    <property type="nucleotide sequence ID" value="NC_077028.1"/>
</dbReference>
<dbReference type="GeneID" id="80541354"/>
<keyword evidence="8 18" id="KW-0812">Transmembrane</keyword>
<evidence type="ECO:0000256" key="7">
    <source>
        <dbReference type="ARBA" id="ARBA00022612"/>
    </source>
</evidence>
<feature type="transmembrane region" description="Helical" evidence="18">
    <location>
        <begin position="170"/>
        <end position="189"/>
    </location>
</feature>
<feature type="transmembrane region" description="Helical" evidence="18">
    <location>
        <begin position="226"/>
        <end position="251"/>
    </location>
</feature>
<dbReference type="GO" id="GO:0060141">
    <property type="term" value="P:symbiont-mediated induction of syncytium formation"/>
    <property type="evidence" value="ECO:0007669"/>
    <property type="project" value="UniProtKB-KW"/>
</dbReference>